<dbReference type="Proteomes" id="UP000254465">
    <property type="component" value="Unassembled WGS sequence"/>
</dbReference>
<evidence type="ECO:0000313" key="2">
    <source>
        <dbReference type="Proteomes" id="UP000254465"/>
    </source>
</evidence>
<protein>
    <submittedName>
        <fullName evidence="1">Uncharacterized protein</fullName>
    </submittedName>
</protein>
<reference evidence="1 2" key="1">
    <citation type="submission" date="2018-06" db="EMBL/GenBank/DDBJ databases">
        <authorList>
            <consortium name="Pathogen Informatics"/>
            <person name="Doyle S."/>
        </authorList>
    </citation>
    <scope>NUCLEOTIDE SEQUENCE [LARGE SCALE GENOMIC DNA]</scope>
    <source>
        <strain evidence="1 2">NCTC11296</strain>
    </source>
</reference>
<organism evidence="1 2">
    <name type="scientific">Avibacterium paragallinarum</name>
    <name type="common">Haemophilus gallinarum</name>
    <dbReference type="NCBI Taxonomy" id="728"/>
    <lineage>
        <taxon>Bacteria</taxon>
        <taxon>Pseudomonadati</taxon>
        <taxon>Pseudomonadota</taxon>
        <taxon>Gammaproteobacteria</taxon>
        <taxon>Pasteurellales</taxon>
        <taxon>Pasteurellaceae</taxon>
        <taxon>Avibacterium</taxon>
    </lineage>
</organism>
<evidence type="ECO:0000313" key="1">
    <source>
        <dbReference type="EMBL" id="STO72731.1"/>
    </source>
</evidence>
<dbReference type="EMBL" id="UGHK01000002">
    <property type="protein sequence ID" value="STO72731.1"/>
    <property type="molecule type" value="Genomic_DNA"/>
</dbReference>
<dbReference type="RefSeq" id="WP_021723850.1">
    <property type="nucleotide sequence ID" value="NZ_PQVK01000278.1"/>
</dbReference>
<sequence>MKKKTKNNSQYFQADFSLLKSIASKGDFRLLSAMLVLNRFANGIPKTPKEQPFSITYAGAKAISEHLNCRWETGKQLQTELFLNGYISRLKQAQRTLFKINYTALNINLPVAFVDSINQVDSVIYRINHAENITESEKLNILMLLLTFYKNLSMSELGGFNGVFQEWDIEKTHFDTTDALIRLSASNTNEQKAYNSFIQDFLPSQDAVITQENSELFWETISQLKQLGLIYEVIVLLEKQHTKQRPKLIFTIRINDYHADNADFSYVSSAMDSSIAYYGNKDFNYDVDELYDEEISLNNSTIGSKAIRLVIPYTPDKQYEILTIYRPRFRFSRPDIARWQKMEEENIWHFIDEVDKSLQCEREKN</sequence>
<accession>A0A377IC42</accession>
<dbReference type="AlphaFoldDB" id="A0A377IC42"/>
<name>A0A377IC42_AVIPA</name>
<proteinExistence type="predicted"/>
<gene>
    <name evidence="1" type="ORF">NCTC11296_02673</name>
</gene>